<dbReference type="Gene3D" id="1.20.930.20">
    <property type="entry name" value="Adaptor protein Cbl, N-terminal domain"/>
    <property type="match status" value="1"/>
</dbReference>
<dbReference type="GO" id="GO:0007166">
    <property type="term" value="P:cell surface receptor signaling pathway"/>
    <property type="evidence" value="ECO:0007669"/>
    <property type="project" value="InterPro"/>
</dbReference>
<evidence type="ECO:0000313" key="2">
    <source>
        <dbReference type="Proteomes" id="UP000789405"/>
    </source>
</evidence>
<sequence length="147" mass="16761">MEQGLQAKLKKDFLSASTFNSAETLVPIANCDSKKDLILDITRLLIDISDLVPKPFAIDMASILKLVIKKAESAVENTKYCYDLVVRLICAAETIVMGLKNKPHGYELGPENLRRFQTMLQRTLEWIEKFQDSKKSRKIWNLLTSDK</sequence>
<dbReference type="Proteomes" id="UP000789405">
    <property type="component" value="Unassembled WGS sequence"/>
</dbReference>
<comment type="caution">
    <text evidence="1">The sequence shown here is derived from an EMBL/GenBank/DDBJ whole genome shotgun (WGS) entry which is preliminary data.</text>
</comment>
<organism evidence="1 2">
    <name type="scientific">Dentiscutata erythropus</name>
    <dbReference type="NCBI Taxonomy" id="1348616"/>
    <lineage>
        <taxon>Eukaryota</taxon>
        <taxon>Fungi</taxon>
        <taxon>Fungi incertae sedis</taxon>
        <taxon>Mucoromycota</taxon>
        <taxon>Glomeromycotina</taxon>
        <taxon>Glomeromycetes</taxon>
        <taxon>Diversisporales</taxon>
        <taxon>Gigasporaceae</taxon>
        <taxon>Dentiscutata</taxon>
    </lineage>
</organism>
<reference evidence="1" key="1">
    <citation type="submission" date="2021-06" db="EMBL/GenBank/DDBJ databases">
        <authorList>
            <person name="Kallberg Y."/>
            <person name="Tangrot J."/>
            <person name="Rosling A."/>
        </authorList>
    </citation>
    <scope>NUCLEOTIDE SEQUENCE</scope>
    <source>
        <strain evidence="1">MA453B</strain>
    </source>
</reference>
<dbReference type="InterPro" id="IPR036537">
    <property type="entry name" value="Adaptor_Cbl_N_dom_sf"/>
</dbReference>
<dbReference type="AlphaFoldDB" id="A0A9N9EEA3"/>
<evidence type="ECO:0000313" key="1">
    <source>
        <dbReference type="EMBL" id="CAG8675015.1"/>
    </source>
</evidence>
<gene>
    <name evidence="1" type="ORF">DERYTH_LOCUS11464</name>
</gene>
<proteinExistence type="predicted"/>
<feature type="non-terminal residue" evidence="1">
    <location>
        <position position="147"/>
    </location>
</feature>
<protein>
    <submittedName>
        <fullName evidence="1">26073_t:CDS:1</fullName>
    </submittedName>
</protein>
<accession>A0A9N9EEA3</accession>
<dbReference type="EMBL" id="CAJVPY010007095">
    <property type="protein sequence ID" value="CAG8675015.1"/>
    <property type="molecule type" value="Genomic_DNA"/>
</dbReference>
<name>A0A9N9EEA3_9GLOM</name>
<keyword evidence="2" id="KW-1185">Reference proteome</keyword>